<protein>
    <submittedName>
        <fullName evidence="5">Uncharacterized protein</fullName>
    </submittedName>
</protein>
<keyword evidence="2 3" id="KW-0802">TPR repeat</keyword>
<evidence type="ECO:0000313" key="6">
    <source>
        <dbReference type="Proteomes" id="UP000178082"/>
    </source>
</evidence>
<dbReference type="EMBL" id="MGDI01000016">
    <property type="protein sequence ID" value="OGL54216.1"/>
    <property type="molecule type" value="Genomic_DNA"/>
</dbReference>
<keyword evidence="4" id="KW-0732">Signal</keyword>
<dbReference type="InterPro" id="IPR051685">
    <property type="entry name" value="Ycf3/AcsC/BcsC/TPR_MFPF"/>
</dbReference>
<dbReference type="Gene3D" id="1.25.40.10">
    <property type="entry name" value="Tetratricopeptide repeat domain"/>
    <property type="match status" value="1"/>
</dbReference>
<feature type="repeat" description="TPR" evidence="3">
    <location>
        <begin position="68"/>
        <end position="101"/>
    </location>
</feature>
<feature type="chain" id="PRO_5009532396" evidence="4">
    <location>
        <begin position="22"/>
        <end position="203"/>
    </location>
</feature>
<dbReference type="InterPro" id="IPR011990">
    <property type="entry name" value="TPR-like_helical_dom_sf"/>
</dbReference>
<feature type="repeat" description="TPR" evidence="3">
    <location>
        <begin position="133"/>
        <end position="166"/>
    </location>
</feature>
<accession>A0A1F7SKA5</accession>
<evidence type="ECO:0000256" key="3">
    <source>
        <dbReference type="PROSITE-ProRule" id="PRU00339"/>
    </source>
</evidence>
<dbReference type="SUPFAM" id="SSF48452">
    <property type="entry name" value="TPR-like"/>
    <property type="match status" value="1"/>
</dbReference>
<dbReference type="Proteomes" id="UP000178082">
    <property type="component" value="Unassembled WGS sequence"/>
</dbReference>
<name>A0A1F7SKA5_9BACT</name>
<proteinExistence type="predicted"/>
<reference evidence="5 6" key="1">
    <citation type="journal article" date="2016" name="Nat. Commun.">
        <title>Thousands of microbial genomes shed light on interconnected biogeochemical processes in an aquifer system.</title>
        <authorList>
            <person name="Anantharaman K."/>
            <person name="Brown C.T."/>
            <person name="Hug L.A."/>
            <person name="Sharon I."/>
            <person name="Castelle C.J."/>
            <person name="Probst A.J."/>
            <person name="Thomas B.C."/>
            <person name="Singh A."/>
            <person name="Wilkins M.J."/>
            <person name="Karaoz U."/>
            <person name="Brodie E.L."/>
            <person name="Williams K.H."/>
            <person name="Hubbard S.S."/>
            <person name="Banfield J.F."/>
        </authorList>
    </citation>
    <scope>NUCLEOTIDE SEQUENCE [LARGE SCALE GENOMIC DNA]</scope>
</reference>
<dbReference type="Pfam" id="PF13174">
    <property type="entry name" value="TPR_6"/>
    <property type="match status" value="2"/>
</dbReference>
<feature type="signal peptide" evidence="4">
    <location>
        <begin position="1"/>
        <end position="21"/>
    </location>
</feature>
<gene>
    <name evidence="5" type="ORF">A3G31_05500</name>
</gene>
<dbReference type="STRING" id="1817883.A3G31_05500"/>
<evidence type="ECO:0000256" key="2">
    <source>
        <dbReference type="ARBA" id="ARBA00022803"/>
    </source>
</evidence>
<sequence length="203" mass="23367">MRKIILHLFLSLLLFAISFHGKSESESATLSDIEKELFDSGLNFKTLGRWDDAINEFNKVLNANPKSSESYYQIGIIYDYQLRYDEAIGFFQKASETDSKYAFFAGLDYENLGKWDNAISSFKKVLSSYPDFIKARFHLGLSYKKNGMINDAISEFKNILIYEPNHGGSVYNLSIIYKDLGLPIEAKKEALRFNQITFSEWEP</sequence>
<dbReference type="PANTHER" id="PTHR44943:SF8">
    <property type="entry name" value="TPR REPEAT-CONTAINING PROTEIN MJ0263"/>
    <property type="match status" value="1"/>
</dbReference>
<comment type="caution">
    <text evidence="5">The sequence shown here is derived from an EMBL/GenBank/DDBJ whole genome shotgun (WGS) entry which is preliminary data.</text>
</comment>
<evidence type="ECO:0000256" key="1">
    <source>
        <dbReference type="ARBA" id="ARBA00022737"/>
    </source>
</evidence>
<dbReference type="SMART" id="SM00028">
    <property type="entry name" value="TPR"/>
    <property type="match status" value="4"/>
</dbReference>
<evidence type="ECO:0000313" key="5">
    <source>
        <dbReference type="EMBL" id="OGL54216.1"/>
    </source>
</evidence>
<evidence type="ECO:0000256" key="4">
    <source>
        <dbReference type="SAM" id="SignalP"/>
    </source>
</evidence>
<dbReference type="InterPro" id="IPR019734">
    <property type="entry name" value="TPR_rpt"/>
</dbReference>
<dbReference type="AlphaFoldDB" id="A0A1F7SKA5"/>
<dbReference type="PROSITE" id="PS50005">
    <property type="entry name" value="TPR"/>
    <property type="match status" value="3"/>
</dbReference>
<keyword evidence="1" id="KW-0677">Repeat</keyword>
<organism evidence="5 6">
    <name type="scientific">Candidatus Schekmanbacteria bacterium RIFCSPLOWO2_12_FULL_38_15</name>
    <dbReference type="NCBI Taxonomy" id="1817883"/>
    <lineage>
        <taxon>Bacteria</taxon>
        <taxon>Candidatus Schekmaniibacteriota</taxon>
    </lineage>
</organism>
<feature type="repeat" description="TPR" evidence="3">
    <location>
        <begin position="34"/>
        <end position="67"/>
    </location>
</feature>
<dbReference type="PANTHER" id="PTHR44943">
    <property type="entry name" value="CELLULOSE SYNTHASE OPERON PROTEIN C"/>
    <property type="match status" value="1"/>
</dbReference>
<dbReference type="Pfam" id="PF13432">
    <property type="entry name" value="TPR_16"/>
    <property type="match status" value="1"/>
</dbReference>